<feature type="compositionally biased region" description="Low complexity" evidence="1">
    <location>
        <begin position="453"/>
        <end position="470"/>
    </location>
</feature>
<dbReference type="EMBL" id="KV907497">
    <property type="protein sequence ID" value="OOF97359.1"/>
    <property type="molecule type" value="Genomic_DNA"/>
</dbReference>
<accession>A0A1R3RS81</accession>
<dbReference type="Proteomes" id="UP000188318">
    <property type="component" value="Unassembled WGS sequence"/>
</dbReference>
<evidence type="ECO:0000256" key="1">
    <source>
        <dbReference type="SAM" id="MobiDB-lite"/>
    </source>
</evidence>
<feature type="region of interest" description="Disordered" evidence="1">
    <location>
        <begin position="1"/>
        <end position="99"/>
    </location>
</feature>
<feature type="compositionally biased region" description="Polar residues" evidence="1">
    <location>
        <begin position="197"/>
        <end position="206"/>
    </location>
</feature>
<dbReference type="InterPro" id="IPR036322">
    <property type="entry name" value="WD40_repeat_dom_sf"/>
</dbReference>
<dbReference type="PANTHER" id="PTHR13268:SF0">
    <property type="entry name" value="BCAS3 MICROTUBULE ASSOCIATED CELL MIGRATION FACTOR"/>
    <property type="match status" value="1"/>
</dbReference>
<dbReference type="STRING" id="602072.A0A1R3RS81"/>
<dbReference type="OMA" id="SYEDSGR"/>
<reference evidence="3" key="1">
    <citation type="journal article" date="2017" name="Genome Biol.">
        <title>Comparative genomics reveals high biological diversity and specific adaptations in the industrially and medically important fungal genus Aspergillus.</title>
        <authorList>
            <person name="de Vries R.P."/>
            <person name="Riley R."/>
            <person name="Wiebenga A."/>
            <person name="Aguilar-Osorio G."/>
            <person name="Amillis S."/>
            <person name="Uchima C.A."/>
            <person name="Anderluh G."/>
            <person name="Asadollahi M."/>
            <person name="Askin M."/>
            <person name="Barry K."/>
            <person name="Battaglia E."/>
            <person name="Bayram O."/>
            <person name="Benocci T."/>
            <person name="Braus-Stromeyer S.A."/>
            <person name="Caldana C."/>
            <person name="Canovas D."/>
            <person name="Cerqueira G.C."/>
            <person name="Chen F."/>
            <person name="Chen W."/>
            <person name="Choi C."/>
            <person name="Clum A."/>
            <person name="Dos Santos R.A."/>
            <person name="Damasio A.R."/>
            <person name="Diallinas G."/>
            <person name="Emri T."/>
            <person name="Fekete E."/>
            <person name="Flipphi M."/>
            <person name="Freyberg S."/>
            <person name="Gallo A."/>
            <person name="Gournas C."/>
            <person name="Habgood R."/>
            <person name="Hainaut M."/>
            <person name="Harispe M.L."/>
            <person name="Henrissat B."/>
            <person name="Hilden K.S."/>
            <person name="Hope R."/>
            <person name="Hossain A."/>
            <person name="Karabika E."/>
            <person name="Karaffa L."/>
            <person name="Karanyi Z."/>
            <person name="Krasevec N."/>
            <person name="Kuo A."/>
            <person name="Kusch H."/>
            <person name="LaButti K."/>
            <person name="Lagendijk E.L."/>
            <person name="Lapidus A."/>
            <person name="Levasseur A."/>
            <person name="Lindquist E."/>
            <person name="Lipzen A."/>
            <person name="Logrieco A.F."/>
            <person name="MacCabe A."/>
            <person name="Maekelae M.R."/>
            <person name="Malavazi I."/>
            <person name="Melin P."/>
            <person name="Meyer V."/>
            <person name="Mielnichuk N."/>
            <person name="Miskei M."/>
            <person name="Molnar A.P."/>
            <person name="Mule G."/>
            <person name="Ngan C.Y."/>
            <person name="Orejas M."/>
            <person name="Orosz E."/>
            <person name="Ouedraogo J.P."/>
            <person name="Overkamp K.M."/>
            <person name="Park H.-S."/>
            <person name="Perrone G."/>
            <person name="Piumi F."/>
            <person name="Punt P.J."/>
            <person name="Ram A.F."/>
            <person name="Ramon A."/>
            <person name="Rauscher S."/>
            <person name="Record E."/>
            <person name="Riano-Pachon D.M."/>
            <person name="Robert V."/>
            <person name="Roehrig J."/>
            <person name="Ruller R."/>
            <person name="Salamov A."/>
            <person name="Salih N.S."/>
            <person name="Samson R.A."/>
            <person name="Sandor E."/>
            <person name="Sanguinetti M."/>
            <person name="Schuetze T."/>
            <person name="Sepcic K."/>
            <person name="Shelest E."/>
            <person name="Sherlock G."/>
            <person name="Sophianopoulou V."/>
            <person name="Squina F.M."/>
            <person name="Sun H."/>
            <person name="Susca A."/>
            <person name="Todd R.B."/>
            <person name="Tsang A."/>
            <person name="Unkles S.E."/>
            <person name="van de Wiele N."/>
            <person name="van Rossen-Uffink D."/>
            <person name="Oliveira J.V."/>
            <person name="Vesth T.C."/>
            <person name="Visser J."/>
            <person name="Yu J.-H."/>
            <person name="Zhou M."/>
            <person name="Andersen M.R."/>
            <person name="Archer D.B."/>
            <person name="Baker S.E."/>
            <person name="Benoit I."/>
            <person name="Brakhage A.A."/>
            <person name="Braus G.H."/>
            <person name="Fischer R."/>
            <person name="Frisvad J.C."/>
            <person name="Goldman G.H."/>
            <person name="Houbraken J."/>
            <person name="Oakley B."/>
            <person name="Pocsi I."/>
            <person name="Scazzocchio C."/>
            <person name="Seiboth B."/>
            <person name="vanKuyk P.A."/>
            <person name="Wortman J."/>
            <person name="Dyer P.S."/>
            <person name="Grigoriev I.V."/>
        </authorList>
    </citation>
    <scope>NUCLEOTIDE SEQUENCE [LARGE SCALE GENOMIC DNA]</scope>
    <source>
        <strain evidence="3">ITEM 5010</strain>
    </source>
</reference>
<keyword evidence="3" id="KW-1185">Reference proteome</keyword>
<dbReference type="GO" id="GO:0005737">
    <property type="term" value="C:cytoplasm"/>
    <property type="evidence" value="ECO:0007669"/>
    <property type="project" value="TreeGrafter"/>
</dbReference>
<proteinExistence type="predicted"/>
<evidence type="ECO:0000313" key="2">
    <source>
        <dbReference type="EMBL" id="OOF97359.1"/>
    </source>
</evidence>
<feature type="region of interest" description="Disordered" evidence="1">
    <location>
        <begin position="325"/>
        <end position="356"/>
    </location>
</feature>
<dbReference type="Gene3D" id="2.130.10.10">
    <property type="entry name" value="YVTN repeat-like/Quinoprotein amine dehydrogenase"/>
    <property type="match status" value="1"/>
</dbReference>
<dbReference type="AlphaFoldDB" id="A0A1R3RS81"/>
<gene>
    <name evidence="2" type="ORF">ASPCADRAFT_505723</name>
</gene>
<feature type="compositionally biased region" description="Basic and acidic residues" evidence="1">
    <location>
        <begin position="26"/>
        <end position="38"/>
    </location>
</feature>
<dbReference type="SUPFAM" id="SSF50978">
    <property type="entry name" value="WD40 repeat-like"/>
    <property type="match status" value="1"/>
</dbReference>
<dbReference type="OrthoDB" id="3938623at2759"/>
<organism evidence="2 3">
    <name type="scientific">Aspergillus carbonarius (strain ITEM 5010)</name>
    <dbReference type="NCBI Taxonomy" id="602072"/>
    <lineage>
        <taxon>Eukaryota</taxon>
        <taxon>Fungi</taxon>
        <taxon>Dikarya</taxon>
        <taxon>Ascomycota</taxon>
        <taxon>Pezizomycotina</taxon>
        <taxon>Eurotiomycetes</taxon>
        <taxon>Eurotiomycetidae</taxon>
        <taxon>Eurotiales</taxon>
        <taxon>Aspergillaceae</taxon>
        <taxon>Aspergillus</taxon>
        <taxon>Aspergillus subgen. Circumdati</taxon>
    </lineage>
</organism>
<evidence type="ECO:0000313" key="3">
    <source>
        <dbReference type="Proteomes" id="UP000188318"/>
    </source>
</evidence>
<evidence type="ECO:0008006" key="4">
    <source>
        <dbReference type="Google" id="ProtNLM"/>
    </source>
</evidence>
<dbReference type="GO" id="GO:0006914">
    <property type="term" value="P:autophagy"/>
    <property type="evidence" value="ECO:0007669"/>
    <property type="project" value="InterPro"/>
</dbReference>
<dbReference type="PANTHER" id="PTHR13268">
    <property type="entry name" value="BREAST CARCINOMA AMPLIFIED SEQUENCE 3"/>
    <property type="match status" value="1"/>
</dbReference>
<dbReference type="GO" id="GO:0042594">
    <property type="term" value="P:response to starvation"/>
    <property type="evidence" value="ECO:0007669"/>
    <property type="project" value="TreeGrafter"/>
</dbReference>
<name>A0A1R3RS81_ASPC5</name>
<protein>
    <recommendedName>
        <fullName evidence="4">BCAS3 domain-containing protein</fullName>
    </recommendedName>
</protein>
<dbReference type="VEuPathDB" id="FungiDB:ASPCADRAFT_505723"/>
<dbReference type="InterPro" id="IPR045142">
    <property type="entry name" value="BCAS3-like"/>
</dbReference>
<feature type="region of interest" description="Disordered" evidence="1">
    <location>
        <begin position="154"/>
        <end position="206"/>
    </location>
</feature>
<feature type="compositionally biased region" description="Basic residues" evidence="1">
    <location>
        <begin position="39"/>
        <end position="54"/>
    </location>
</feature>
<sequence length="1100" mass="117735">MPPAASDDLFRQQSRSLGDNSILPEDPGRVILEHDLGGKTKKKGKTGSKAKAKAAKAAAKSPPDDLRVMYSLEASPPLQAEPSSCPNPTLEPPSGDRIVSPVLDALGTLGDSPENDIVYRTDSWAKSIPFGKSPPNDVVVGEFDSGSPFGFLTSQDKGGFSHSSSTSPPPRERPLSYGHGYATSSVSRQQSADRQKSQSLSSPFNNQVPLPHLPQAHFYGAPEIDLPLFSGQNRSATDGSYSFCAFDTIVNPSFKASRMGGSVLLVGTDGGLDVFAIEDRKTRLVGNLAGLNGRVIEAKLLSSTSTDDPFLPSRPHVAVIVHGPTTQSDDEGHVSSNNSEANEIPAGRQSAAGVRATKEETRYYQTRVEVYSLRTGEHIATLLSTPPSPCFGNLPGLPALAPSPAGNLKLFVSGSYVVVASGSSGEVFMYGMGKYQCLGKAWTSIKSKESRRYSTSSSSTDPDGSQSDSPHGSLNADSPIVALKGRWLAIVPPSATYRATLHATVPTSLLQGKAYGLETRSPPSRPPITCATDVGEGESFFGKVARGVTQELMRGARWMGDQGLQAWNSYWNKEQSQSMPARRSPNLMDFPPQGYNLFPPTHGQETQAVSATEPDLVSIFDLRKLDEGGETKTALFNPVATFQVPNGCSFLSFSPNGLMLFTASKKGDVQYVWDLMQAKYCRAGAFMSDDPVAAQPSVRQVARYPRLTTSHIVDVVWCPPSGDKLAVITGKPTVHVFDLPRSAFQWPPFRRSRPQPAKAHTPDISAEEISDRVAAANPLSAAFKMVGGKTQPILAAVRSRTPSTGAAFPSVGGFAIPAAAGVSGKAVAAGLSKSMGAAATGTVKTVNTFRHGGEHRLHLSNLSRDPVASRVTWITHKGMPFLGLIDGGYFRLYRIKRSTSPSKSRQVQSVIGNKELEFRLPPQMQTPCGPMTVGTSNPETTVSATLALPSSNLRSPPTSKLKCQPLSQAEIETNTPYQPFHTDQRVNLFVFSDADDTVTSVPTGQWAFGGPMSTTKLHVRPFSASSEEDDDDMVHEQHAGFGAEMENLISLGNSTGNVEEVVITTRRKKKQASALSLGGGVDDGFFEDDCEVLDFARDRV</sequence>
<dbReference type="InterPro" id="IPR015943">
    <property type="entry name" value="WD40/YVTN_repeat-like_dom_sf"/>
</dbReference>
<feature type="region of interest" description="Disordered" evidence="1">
    <location>
        <begin position="449"/>
        <end position="475"/>
    </location>
</feature>